<sequence>MTAELDQLRARLREVTDRLEIRELFDRYVVALDTVCERGYGDDWFRSVFTEDAQFVFPIGTHRGVRGFAAFQREARSWWEGTHHVSANHLVELDGDRATLRAHQLATHVHGPGGPEEHFRVGGHSEVRAVRTAAGWRFHRLVFRIAWTSGEPLESMRGVDF</sequence>
<name>A0A919BAX8_STRFL</name>
<dbReference type="Proteomes" id="UP000632849">
    <property type="component" value="Unassembled WGS sequence"/>
</dbReference>
<reference evidence="2" key="1">
    <citation type="journal article" date="2014" name="Int. J. Syst. Evol. Microbiol.">
        <title>Complete genome sequence of Corynebacterium casei LMG S-19264T (=DSM 44701T), isolated from a smear-ripened cheese.</title>
        <authorList>
            <consortium name="US DOE Joint Genome Institute (JGI-PGF)"/>
            <person name="Walter F."/>
            <person name="Albersmeier A."/>
            <person name="Kalinowski J."/>
            <person name="Ruckert C."/>
        </authorList>
    </citation>
    <scope>NUCLEOTIDE SEQUENCE</scope>
    <source>
        <strain evidence="2">JCM 4122</strain>
    </source>
</reference>
<evidence type="ECO:0000313" key="2">
    <source>
        <dbReference type="EMBL" id="GHF78550.1"/>
    </source>
</evidence>
<keyword evidence="3" id="KW-1185">Reference proteome</keyword>
<organism evidence="2 3">
    <name type="scientific">Streptomyces filamentosus</name>
    <name type="common">Streptomyces roseosporus</name>
    <dbReference type="NCBI Taxonomy" id="67294"/>
    <lineage>
        <taxon>Bacteria</taxon>
        <taxon>Bacillati</taxon>
        <taxon>Actinomycetota</taxon>
        <taxon>Actinomycetes</taxon>
        <taxon>Kitasatosporales</taxon>
        <taxon>Streptomycetaceae</taxon>
        <taxon>Streptomyces</taxon>
    </lineage>
</organism>
<dbReference type="SUPFAM" id="SSF54427">
    <property type="entry name" value="NTF2-like"/>
    <property type="match status" value="1"/>
</dbReference>
<dbReference type="EMBL" id="BNBE01000001">
    <property type="protein sequence ID" value="GHF78550.1"/>
    <property type="molecule type" value="Genomic_DNA"/>
</dbReference>
<comment type="caution">
    <text evidence="2">The sequence shown here is derived from an EMBL/GenBank/DDBJ whole genome shotgun (WGS) entry which is preliminary data.</text>
</comment>
<feature type="domain" description="SnoaL-like" evidence="1">
    <location>
        <begin position="13"/>
        <end position="141"/>
    </location>
</feature>
<dbReference type="InterPro" id="IPR032710">
    <property type="entry name" value="NTF2-like_dom_sf"/>
</dbReference>
<dbReference type="Gene3D" id="3.10.450.50">
    <property type="match status" value="1"/>
</dbReference>
<gene>
    <name evidence="2" type="ORF">GCM10017667_02440</name>
</gene>
<dbReference type="Pfam" id="PF13577">
    <property type="entry name" value="SnoaL_4"/>
    <property type="match status" value="1"/>
</dbReference>
<evidence type="ECO:0000313" key="3">
    <source>
        <dbReference type="Proteomes" id="UP000632849"/>
    </source>
</evidence>
<proteinExistence type="predicted"/>
<reference evidence="2" key="2">
    <citation type="submission" date="2020-09" db="EMBL/GenBank/DDBJ databases">
        <authorList>
            <person name="Sun Q."/>
            <person name="Ohkuma M."/>
        </authorList>
    </citation>
    <scope>NUCLEOTIDE SEQUENCE</scope>
    <source>
        <strain evidence="2">JCM 4122</strain>
    </source>
</reference>
<protein>
    <recommendedName>
        <fullName evidence="1">SnoaL-like domain-containing protein</fullName>
    </recommendedName>
</protein>
<evidence type="ECO:0000259" key="1">
    <source>
        <dbReference type="Pfam" id="PF13577"/>
    </source>
</evidence>
<dbReference type="InterPro" id="IPR037401">
    <property type="entry name" value="SnoaL-like"/>
</dbReference>
<dbReference type="AlphaFoldDB" id="A0A919BAX8"/>
<accession>A0A919BAX8</accession>